<keyword evidence="2" id="KW-0540">Nuclease</keyword>
<keyword evidence="3" id="KW-0479">Metal-binding</keyword>
<proteinExistence type="inferred from homology"/>
<evidence type="ECO:0000256" key="4">
    <source>
        <dbReference type="ARBA" id="ARBA00022801"/>
    </source>
</evidence>
<dbReference type="Pfam" id="PF01850">
    <property type="entry name" value="PIN"/>
    <property type="match status" value="1"/>
</dbReference>
<dbReference type="InterPro" id="IPR022907">
    <property type="entry name" value="VapC_family"/>
</dbReference>
<reference evidence="6" key="1">
    <citation type="submission" date="2020-05" db="EMBL/GenBank/DDBJ databases">
        <authorList>
            <person name="Chiriac C."/>
            <person name="Salcher M."/>
            <person name="Ghai R."/>
            <person name="Kavagutti S V."/>
        </authorList>
    </citation>
    <scope>NUCLEOTIDE SEQUENCE</scope>
</reference>
<name>A0A6J6DWV7_9ZZZZ</name>
<dbReference type="SUPFAM" id="SSF88723">
    <property type="entry name" value="PIN domain-like"/>
    <property type="match status" value="1"/>
</dbReference>
<dbReference type="GO" id="GO:0016787">
    <property type="term" value="F:hydrolase activity"/>
    <property type="evidence" value="ECO:0007669"/>
    <property type="project" value="UniProtKB-KW"/>
</dbReference>
<dbReference type="AlphaFoldDB" id="A0A6J6DWV7"/>
<evidence type="ECO:0000256" key="3">
    <source>
        <dbReference type="ARBA" id="ARBA00022723"/>
    </source>
</evidence>
<evidence type="ECO:0000259" key="5">
    <source>
        <dbReference type="Pfam" id="PF01850"/>
    </source>
</evidence>
<dbReference type="InterPro" id="IPR002716">
    <property type="entry name" value="PIN_dom"/>
</dbReference>
<dbReference type="GO" id="GO:0046872">
    <property type="term" value="F:metal ion binding"/>
    <property type="evidence" value="ECO:0007669"/>
    <property type="project" value="UniProtKB-KW"/>
</dbReference>
<dbReference type="GO" id="GO:0004540">
    <property type="term" value="F:RNA nuclease activity"/>
    <property type="evidence" value="ECO:0007669"/>
    <property type="project" value="InterPro"/>
</dbReference>
<dbReference type="EMBL" id="CAEZSR010000086">
    <property type="protein sequence ID" value="CAB4568641.1"/>
    <property type="molecule type" value="Genomic_DNA"/>
</dbReference>
<evidence type="ECO:0000313" key="6">
    <source>
        <dbReference type="EMBL" id="CAB4568641.1"/>
    </source>
</evidence>
<evidence type="ECO:0000256" key="1">
    <source>
        <dbReference type="ARBA" id="ARBA00022649"/>
    </source>
</evidence>
<dbReference type="InterPro" id="IPR029060">
    <property type="entry name" value="PIN-like_dom_sf"/>
</dbReference>
<feature type="domain" description="PIN" evidence="5">
    <location>
        <begin position="7"/>
        <end position="122"/>
    </location>
</feature>
<accession>A0A6J6DWV7</accession>
<keyword evidence="1" id="KW-1277">Toxin-antitoxin system</keyword>
<organism evidence="6">
    <name type="scientific">freshwater metagenome</name>
    <dbReference type="NCBI Taxonomy" id="449393"/>
    <lineage>
        <taxon>unclassified sequences</taxon>
        <taxon>metagenomes</taxon>
        <taxon>ecological metagenomes</taxon>
    </lineage>
</organism>
<dbReference type="HAMAP" id="MF_00265">
    <property type="entry name" value="VapC_Nob1"/>
    <property type="match status" value="1"/>
</dbReference>
<dbReference type="Gene3D" id="3.40.50.1010">
    <property type="entry name" value="5'-nuclease"/>
    <property type="match status" value="1"/>
</dbReference>
<gene>
    <name evidence="6" type="ORF">UFOPK1493_02248</name>
</gene>
<sequence length="137" mass="14641">MTSAGWCVDTSVAVAALDPSHQAHVEARDVCRRRRPALAGHAAFETLSVLTRLPGSARVDMQTAVDLLGRAFPERCFLGAAQQRSLVTRLPELGVVGGMIYDALVAEAARAAGRVLLTRDRRALPTYAALGVTFEIV</sequence>
<keyword evidence="4" id="KW-0378">Hydrolase</keyword>
<protein>
    <submittedName>
        <fullName evidence="6">Unannotated protein</fullName>
    </submittedName>
</protein>
<evidence type="ECO:0000256" key="2">
    <source>
        <dbReference type="ARBA" id="ARBA00022722"/>
    </source>
</evidence>